<keyword evidence="1" id="KW-1133">Transmembrane helix</keyword>
<gene>
    <name evidence="2" type="ORF">ENV60_07445</name>
</gene>
<dbReference type="EMBL" id="DTGZ01000136">
    <property type="protein sequence ID" value="HGV98112.1"/>
    <property type="molecule type" value="Genomic_DNA"/>
</dbReference>
<feature type="transmembrane region" description="Helical" evidence="1">
    <location>
        <begin position="21"/>
        <end position="49"/>
    </location>
</feature>
<comment type="caution">
    <text evidence="2">The sequence shown here is derived from an EMBL/GenBank/DDBJ whole genome shotgun (WGS) entry which is preliminary data.</text>
</comment>
<accession>A0A7C4X9K2</accession>
<organism evidence="2">
    <name type="scientific">candidate division WOR-3 bacterium</name>
    <dbReference type="NCBI Taxonomy" id="2052148"/>
    <lineage>
        <taxon>Bacteria</taxon>
        <taxon>Bacteria division WOR-3</taxon>
    </lineage>
</organism>
<protein>
    <submittedName>
        <fullName evidence="2">Uncharacterized protein</fullName>
    </submittedName>
</protein>
<keyword evidence="1" id="KW-0812">Transmembrane</keyword>
<proteinExistence type="predicted"/>
<reference evidence="2" key="1">
    <citation type="journal article" date="2020" name="mSystems">
        <title>Genome- and Community-Level Interaction Insights into Carbon Utilization and Element Cycling Functions of Hydrothermarchaeota in Hydrothermal Sediment.</title>
        <authorList>
            <person name="Zhou Z."/>
            <person name="Liu Y."/>
            <person name="Xu W."/>
            <person name="Pan J."/>
            <person name="Luo Z.H."/>
            <person name="Li M."/>
        </authorList>
    </citation>
    <scope>NUCLEOTIDE SEQUENCE [LARGE SCALE GENOMIC DNA]</scope>
    <source>
        <strain evidence="2">SpSt-774</strain>
    </source>
</reference>
<evidence type="ECO:0000256" key="1">
    <source>
        <dbReference type="SAM" id="Phobius"/>
    </source>
</evidence>
<dbReference type="AlphaFoldDB" id="A0A7C4X9K2"/>
<sequence>MAMKWTVHPAKDNQSKTVFSLIFISIFLFFILIFYGFFWALLGAIFLFASLSSYYLPTSYLLDDDHIEIKGLFSNQNRNLKEFKKIYYGKNGVLLSPFRKKTFLNHFRGIYLLLPRDKEEIISYIKDKIGNKLEGNE</sequence>
<keyword evidence="1" id="KW-0472">Membrane</keyword>
<evidence type="ECO:0000313" key="2">
    <source>
        <dbReference type="EMBL" id="HGV98112.1"/>
    </source>
</evidence>
<name>A0A7C4X9K2_UNCW3</name>